<evidence type="ECO:0000256" key="2">
    <source>
        <dbReference type="PROSITE-ProRule" id="PRU00252"/>
    </source>
</evidence>
<dbReference type="Proteomes" id="UP001159364">
    <property type="component" value="Linkage Group LG06"/>
</dbReference>
<gene>
    <name evidence="3" type="ORF">K2173_007368</name>
</gene>
<evidence type="ECO:0000313" key="4">
    <source>
        <dbReference type="Proteomes" id="UP001159364"/>
    </source>
</evidence>
<dbReference type="GO" id="GO:0042645">
    <property type="term" value="C:mitochondrial nucleoid"/>
    <property type="evidence" value="ECO:0007669"/>
    <property type="project" value="TreeGrafter"/>
</dbReference>
<dbReference type="InterPro" id="IPR012340">
    <property type="entry name" value="NA-bd_OB-fold"/>
</dbReference>
<accession>A0AAV8T697</accession>
<dbReference type="GO" id="GO:0006264">
    <property type="term" value="P:mitochondrial DNA replication"/>
    <property type="evidence" value="ECO:0007669"/>
    <property type="project" value="TreeGrafter"/>
</dbReference>
<dbReference type="SUPFAM" id="SSF50249">
    <property type="entry name" value="Nucleic acid-binding proteins"/>
    <property type="match status" value="1"/>
</dbReference>
<comment type="caution">
    <text evidence="3">The sequence shown here is derived from an EMBL/GenBank/DDBJ whole genome shotgun (WGS) entry which is preliminary data.</text>
</comment>
<dbReference type="InterPro" id="IPR011344">
    <property type="entry name" value="ssDNA-bd"/>
</dbReference>
<dbReference type="EMBL" id="JAIWQS010000006">
    <property type="protein sequence ID" value="KAJ8762212.1"/>
    <property type="molecule type" value="Genomic_DNA"/>
</dbReference>
<protein>
    <recommendedName>
        <fullName evidence="5">Protein OSB1, mitochondrial</fullName>
    </recommendedName>
</protein>
<dbReference type="PANTHER" id="PTHR10302">
    <property type="entry name" value="SINGLE-STRANDED DNA-BINDING PROTEIN"/>
    <property type="match status" value="1"/>
</dbReference>
<organism evidence="3 4">
    <name type="scientific">Erythroxylum novogranatense</name>
    <dbReference type="NCBI Taxonomy" id="1862640"/>
    <lineage>
        <taxon>Eukaryota</taxon>
        <taxon>Viridiplantae</taxon>
        <taxon>Streptophyta</taxon>
        <taxon>Embryophyta</taxon>
        <taxon>Tracheophyta</taxon>
        <taxon>Spermatophyta</taxon>
        <taxon>Magnoliopsida</taxon>
        <taxon>eudicotyledons</taxon>
        <taxon>Gunneridae</taxon>
        <taxon>Pentapetalae</taxon>
        <taxon>rosids</taxon>
        <taxon>fabids</taxon>
        <taxon>Malpighiales</taxon>
        <taxon>Erythroxylaceae</taxon>
        <taxon>Erythroxylum</taxon>
    </lineage>
</organism>
<dbReference type="Gene3D" id="2.40.50.140">
    <property type="entry name" value="Nucleic acid-binding proteins"/>
    <property type="match status" value="1"/>
</dbReference>
<keyword evidence="1 2" id="KW-0238">DNA-binding</keyword>
<dbReference type="AlphaFoldDB" id="A0AAV8T697"/>
<reference evidence="3 4" key="1">
    <citation type="submission" date="2021-09" db="EMBL/GenBank/DDBJ databases">
        <title>Genomic insights and catalytic innovation underlie evolution of tropane alkaloids biosynthesis.</title>
        <authorList>
            <person name="Wang Y.-J."/>
            <person name="Tian T."/>
            <person name="Huang J.-P."/>
            <person name="Huang S.-X."/>
        </authorList>
    </citation>
    <scope>NUCLEOTIDE SEQUENCE [LARGE SCALE GENOMIC DNA]</scope>
    <source>
        <strain evidence="3">KIB-2018</strain>
        <tissue evidence="3">Leaf</tissue>
    </source>
</reference>
<dbReference type="PANTHER" id="PTHR10302:SF18">
    <property type="entry name" value="PROTEIN OSB1, MITOCHONDRIAL"/>
    <property type="match status" value="1"/>
</dbReference>
<dbReference type="InterPro" id="IPR000424">
    <property type="entry name" value="Primosome_PriB/ssb"/>
</dbReference>
<name>A0AAV8T697_9ROSI</name>
<proteinExistence type="predicted"/>
<dbReference type="PROSITE" id="PS50935">
    <property type="entry name" value="SSB"/>
    <property type="match status" value="1"/>
</dbReference>
<dbReference type="GO" id="GO:0003697">
    <property type="term" value="F:single-stranded DNA binding"/>
    <property type="evidence" value="ECO:0007669"/>
    <property type="project" value="InterPro"/>
</dbReference>
<evidence type="ECO:0008006" key="5">
    <source>
        <dbReference type="Google" id="ProtNLM"/>
    </source>
</evidence>
<keyword evidence="4" id="KW-1185">Reference proteome</keyword>
<sequence>MNKLCCVRSLVKTLSSFFRLRLASFSSAATPRRVTSSSSDESEEEKVQEEGGSAVYRHVLRSQRPTRIKWKPQLVNSVSFIGSVDRVEKMDTKSGRFGTHTVLKVSEHEHLYRTFRIGVQMWGDIARTCIEHLKLHDLIYVSGRLGCYFKPDQSGILLPVYMVTANELCYVEQHDKGPTCKHAKHFQSETTHQRYDGLPSKTGETCLEKNRLYIWQLFFASPREWWDNRKNKKNPKSPDFKHKITGECLWLSPNDPPWVKRQLQLIDSKLIEYCQEEYASCRSRMSEWTDYDLRS</sequence>
<evidence type="ECO:0000256" key="1">
    <source>
        <dbReference type="ARBA" id="ARBA00023125"/>
    </source>
</evidence>
<evidence type="ECO:0000313" key="3">
    <source>
        <dbReference type="EMBL" id="KAJ8762212.1"/>
    </source>
</evidence>